<reference evidence="4 5" key="1">
    <citation type="submission" date="2018-08" db="EMBL/GenBank/DDBJ databases">
        <title>A genome reference for cultivated species of the human gut microbiota.</title>
        <authorList>
            <person name="Zou Y."/>
            <person name="Xue W."/>
            <person name="Luo G."/>
        </authorList>
    </citation>
    <scope>NUCLEOTIDE SEQUENCE [LARGE SCALE GENOMIC DNA]</scope>
    <source>
        <strain evidence="4 5">AM25-6</strain>
    </source>
</reference>
<dbReference type="Proteomes" id="UP000261212">
    <property type="component" value="Unassembled WGS sequence"/>
</dbReference>
<protein>
    <recommendedName>
        <fullName evidence="3">G5 domain-containing protein</fullName>
    </recommendedName>
</protein>
<evidence type="ECO:0000259" key="3">
    <source>
        <dbReference type="PROSITE" id="PS51109"/>
    </source>
</evidence>
<dbReference type="InterPro" id="IPR036908">
    <property type="entry name" value="RlpA-like_sf"/>
</dbReference>
<dbReference type="PANTHER" id="PTHR39160:SF4">
    <property type="entry name" value="RESUSCITATION-PROMOTING FACTOR RPFB"/>
    <property type="match status" value="1"/>
</dbReference>
<sequence length="477" mass="52647">MKNKLLEKLNTIKKSKSEKDINENSINEIKSETENIQDIEDEKLNDLVDIEETNKDVDLDKAYDENVSSKDESLISKESFNYKEEIASLKDEIDDDTLKAKKLIEEENMDVIEALEHLDKMDEAEEVDENANKKKAKDYLNKKLIPICICFFITAMVGLSALLINMSTLNISIIVDDEKPVSVKQIGTLTTSQALAKAGISPSSKDTISKPLDAELKNNDVINITSADKVLVTNGKKIVKVDTGLTNKKDIVKQANFKVDKNKKVSSIKHKNTSVYAVLDKNQKLVNKTQKVKYKTVYKEVDTLDGEDEKVVKEGQNGKLSFISVVTTNSKGKVVNTTHLTKTVVKPVQNKIVEVAKDSDDTIMLPDADGKAPVKYNQKITVNVTAYCGCAVCCGKSTGRTASGTYATANRTIAAWSGLPFGTKVYFPSMANRPNGGIYTVEDRGGAITSGRIDIYFSSHSEALAFGRRAMDAYILK</sequence>
<dbReference type="Pfam" id="PF07501">
    <property type="entry name" value="G5"/>
    <property type="match status" value="1"/>
</dbReference>
<evidence type="ECO:0000313" key="5">
    <source>
        <dbReference type="Proteomes" id="UP000261212"/>
    </source>
</evidence>
<gene>
    <name evidence="4" type="ORF">DW687_01795</name>
</gene>
<keyword evidence="2" id="KW-1133">Transmembrane helix</keyword>
<dbReference type="GO" id="GO:0004553">
    <property type="term" value="F:hydrolase activity, hydrolyzing O-glycosyl compounds"/>
    <property type="evidence" value="ECO:0007669"/>
    <property type="project" value="InterPro"/>
</dbReference>
<keyword evidence="2" id="KW-0812">Transmembrane</keyword>
<dbReference type="Gene3D" id="2.20.230.10">
    <property type="entry name" value="Resuscitation-promoting factor rpfb"/>
    <property type="match status" value="1"/>
</dbReference>
<evidence type="ECO:0000256" key="1">
    <source>
        <dbReference type="ARBA" id="ARBA00022729"/>
    </source>
</evidence>
<name>A0A3E3E1L7_9FIRM</name>
<dbReference type="PANTHER" id="PTHR39160">
    <property type="entry name" value="CELL WALL-BINDING PROTEIN YOCH"/>
    <property type="match status" value="1"/>
</dbReference>
<proteinExistence type="predicted"/>
<dbReference type="InterPro" id="IPR011098">
    <property type="entry name" value="G5_dom"/>
</dbReference>
<dbReference type="InterPro" id="IPR010611">
    <property type="entry name" value="3D_dom"/>
</dbReference>
<dbReference type="AlphaFoldDB" id="A0A3E3E1L7"/>
<dbReference type="EMBL" id="QUSM01000002">
    <property type="protein sequence ID" value="RGD75079.1"/>
    <property type="molecule type" value="Genomic_DNA"/>
</dbReference>
<comment type="caution">
    <text evidence="4">The sequence shown here is derived from an EMBL/GenBank/DDBJ whole genome shotgun (WGS) entry which is preliminary data.</text>
</comment>
<evidence type="ECO:0000313" key="4">
    <source>
        <dbReference type="EMBL" id="RGD75079.1"/>
    </source>
</evidence>
<dbReference type="GO" id="GO:0019867">
    <property type="term" value="C:outer membrane"/>
    <property type="evidence" value="ECO:0007669"/>
    <property type="project" value="InterPro"/>
</dbReference>
<evidence type="ECO:0000256" key="2">
    <source>
        <dbReference type="SAM" id="Phobius"/>
    </source>
</evidence>
<accession>A0A3E3E1L7</accession>
<dbReference type="InterPro" id="IPR051933">
    <property type="entry name" value="Resuscitation_pf_RpfB"/>
</dbReference>
<feature type="transmembrane region" description="Helical" evidence="2">
    <location>
        <begin position="144"/>
        <end position="164"/>
    </location>
</feature>
<keyword evidence="1" id="KW-0732">Signal</keyword>
<dbReference type="Gene3D" id="2.40.40.10">
    <property type="entry name" value="RlpA-like domain"/>
    <property type="match status" value="1"/>
</dbReference>
<keyword evidence="2" id="KW-0472">Membrane</keyword>
<dbReference type="Pfam" id="PF06725">
    <property type="entry name" value="3D"/>
    <property type="match status" value="1"/>
</dbReference>
<dbReference type="InterPro" id="IPR059180">
    <property type="entry name" value="3D_YorM"/>
</dbReference>
<dbReference type="PROSITE" id="PS51109">
    <property type="entry name" value="G5"/>
    <property type="match status" value="1"/>
</dbReference>
<feature type="domain" description="G5" evidence="3">
    <location>
        <begin position="278"/>
        <end position="359"/>
    </location>
</feature>
<dbReference type="CDD" id="cd14667">
    <property type="entry name" value="3D_containing_proteins"/>
    <property type="match status" value="1"/>
</dbReference>
<organism evidence="4 5">
    <name type="scientific">Anaerofustis stercorihominis</name>
    <dbReference type="NCBI Taxonomy" id="214853"/>
    <lineage>
        <taxon>Bacteria</taxon>
        <taxon>Bacillati</taxon>
        <taxon>Bacillota</taxon>
        <taxon>Clostridia</taxon>
        <taxon>Eubacteriales</taxon>
        <taxon>Eubacteriaceae</taxon>
        <taxon>Anaerofustis</taxon>
    </lineage>
</organism>
<dbReference type="RefSeq" id="WP_117531210.1">
    <property type="nucleotide sequence ID" value="NZ_JBKXAL010000005.1"/>
</dbReference>
<dbReference type="GO" id="GO:0009254">
    <property type="term" value="P:peptidoglycan turnover"/>
    <property type="evidence" value="ECO:0007669"/>
    <property type="project" value="InterPro"/>
</dbReference>